<dbReference type="GO" id="GO:0016705">
    <property type="term" value="F:oxidoreductase activity, acting on paired donors, with incorporation or reduction of molecular oxygen"/>
    <property type="evidence" value="ECO:0007669"/>
    <property type="project" value="InterPro"/>
</dbReference>
<keyword evidence="9" id="KW-0812">Transmembrane</keyword>
<evidence type="ECO:0000256" key="8">
    <source>
        <dbReference type="RuleBase" id="RU000461"/>
    </source>
</evidence>
<name>A0AAV0RQW4_9ROSI</name>
<evidence type="ECO:0000256" key="6">
    <source>
        <dbReference type="ARBA" id="ARBA00023033"/>
    </source>
</evidence>
<accession>A0AAV0RQW4</accession>
<evidence type="ECO:0000256" key="2">
    <source>
        <dbReference type="ARBA" id="ARBA00022617"/>
    </source>
</evidence>
<dbReference type="PANTHER" id="PTHR47947">
    <property type="entry name" value="CYTOCHROME P450 82C3-RELATED"/>
    <property type="match status" value="1"/>
</dbReference>
<protein>
    <recommendedName>
        <fullName evidence="12">Cytochrome P450</fullName>
    </recommendedName>
</protein>
<dbReference type="Gene3D" id="1.10.630.10">
    <property type="entry name" value="Cytochrome P450"/>
    <property type="match status" value="1"/>
</dbReference>
<keyword evidence="9" id="KW-1133">Transmembrane helix</keyword>
<evidence type="ECO:0008006" key="12">
    <source>
        <dbReference type="Google" id="ProtNLM"/>
    </source>
</evidence>
<dbReference type="PROSITE" id="PS00086">
    <property type="entry name" value="CYTOCHROME_P450"/>
    <property type="match status" value="1"/>
</dbReference>
<dbReference type="InterPro" id="IPR001128">
    <property type="entry name" value="Cyt_P450"/>
</dbReference>
<dbReference type="FunFam" id="1.10.630.10:FF:000026">
    <property type="entry name" value="Cytochrome P450 82C4"/>
    <property type="match status" value="1"/>
</dbReference>
<keyword evidence="11" id="KW-1185">Reference proteome</keyword>
<evidence type="ECO:0000256" key="4">
    <source>
        <dbReference type="ARBA" id="ARBA00023002"/>
    </source>
</evidence>
<gene>
    <name evidence="10" type="ORF">LITE_LOCUS48834</name>
</gene>
<keyword evidence="6 8" id="KW-0503">Monooxygenase</keyword>
<organism evidence="10 11">
    <name type="scientific">Linum tenue</name>
    <dbReference type="NCBI Taxonomy" id="586396"/>
    <lineage>
        <taxon>Eukaryota</taxon>
        <taxon>Viridiplantae</taxon>
        <taxon>Streptophyta</taxon>
        <taxon>Embryophyta</taxon>
        <taxon>Tracheophyta</taxon>
        <taxon>Spermatophyta</taxon>
        <taxon>Magnoliopsida</taxon>
        <taxon>eudicotyledons</taxon>
        <taxon>Gunneridae</taxon>
        <taxon>Pentapetalae</taxon>
        <taxon>rosids</taxon>
        <taxon>fabids</taxon>
        <taxon>Malpighiales</taxon>
        <taxon>Linaceae</taxon>
        <taxon>Linum</taxon>
    </lineage>
</organism>
<evidence type="ECO:0000256" key="1">
    <source>
        <dbReference type="ARBA" id="ARBA00010617"/>
    </source>
</evidence>
<keyword evidence="5 7" id="KW-0408">Iron</keyword>
<dbReference type="SUPFAM" id="SSF48264">
    <property type="entry name" value="Cytochrome P450"/>
    <property type="match status" value="1"/>
</dbReference>
<feature type="binding site" description="axial binding residue" evidence="7">
    <location>
        <position position="438"/>
    </location>
    <ligand>
        <name>heme</name>
        <dbReference type="ChEBI" id="CHEBI:30413"/>
    </ligand>
    <ligandPart>
        <name>Fe</name>
        <dbReference type="ChEBI" id="CHEBI:18248"/>
    </ligandPart>
</feature>
<reference evidence="10" key="1">
    <citation type="submission" date="2022-08" db="EMBL/GenBank/DDBJ databases">
        <authorList>
            <person name="Gutierrez-Valencia J."/>
        </authorList>
    </citation>
    <scope>NUCLEOTIDE SEQUENCE</scope>
</reference>
<dbReference type="GO" id="GO:0005506">
    <property type="term" value="F:iron ion binding"/>
    <property type="evidence" value="ECO:0007669"/>
    <property type="project" value="InterPro"/>
</dbReference>
<dbReference type="InterPro" id="IPR002401">
    <property type="entry name" value="Cyt_P450_E_grp-I"/>
</dbReference>
<evidence type="ECO:0000256" key="3">
    <source>
        <dbReference type="ARBA" id="ARBA00022723"/>
    </source>
</evidence>
<sequence>MDLAPSLNTIAALAFVALALALYHSHRRTTKLPPPPPMAGGRRPIIGHLGLFTAHNSLPHVTLGALADKHGPIFTIQLGIHRAVVVNSWELAKELYSDHDLIISTRPNLTATRLLGYDMVMFGDHGLNPSNVNLLVFSFRFLVSPPKKGEDGAVEIELKRLFGDMTLNVIMRMVVGKRLFGRGGGGVEEEEARRCSEAIRGLFHYLGMFVLRDALPFLGWMDVGGHEKAMKRIAEELDGFLDGWLEEHRRKRGAAGDGGGEGEQDFMGVMLAVLDGAKFEFEGHDPDVINKSACLNLIARGTDTTTVTLTWAISLLLNNNDVLLKAYQELDKQVGTQRPVNESDIPNLTYLQAIVKETLRLYPAAPLSGPREFTSDCVVGGGYHIPKGTQLITNIWKIQTDPRAWTEPLEFRPERFLGRTGGGLGSEYMPFGSGRRSCPGMAFGIHMVNSVLASFLHAFEIRRVGDDAVVDMTESPGLTNMKATPLEVLVSPRLPLEVYGG</sequence>
<dbReference type="InterPro" id="IPR017972">
    <property type="entry name" value="Cyt_P450_CS"/>
</dbReference>
<dbReference type="EMBL" id="CAMGYJ010000011">
    <property type="protein sequence ID" value="CAI0558573.1"/>
    <property type="molecule type" value="Genomic_DNA"/>
</dbReference>
<evidence type="ECO:0000313" key="10">
    <source>
        <dbReference type="EMBL" id="CAI0558573.1"/>
    </source>
</evidence>
<dbReference type="GO" id="GO:0020037">
    <property type="term" value="F:heme binding"/>
    <property type="evidence" value="ECO:0007669"/>
    <property type="project" value="InterPro"/>
</dbReference>
<keyword evidence="9" id="KW-0472">Membrane</keyword>
<comment type="caution">
    <text evidence="10">The sequence shown here is derived from an EMBL/GenBank/DDBJ whole genome shotgun (WGS) entry which is preliminary data.</text>
</comment>
<proteinExistence type="inferred from homology"/>
<dbReference type="AlphaFoldDB" id="A0AAV0RQW4"/>
<evidence type="ECO:0000256" key="7">
    <source>
        <dbReference type="PIRSR" id="PIRSR602401-1"/>
    </source>
</evidence>
<dbReference type="PRINTS" id="PR00385">
    <property type="entry name" value="P450"/>
</dbReference>
<keyword evidence="2 7" id="KW-0349">Heme</keyword>
<dbReference type="Pfam" id="PF00067">
    <property type="entry name" value="p450"/>
    <property type="match status" value="2"/>
</dbReference>
<dbReference type="GO" id="GO:0004497">
    <property type="term" value="F:monooxygenase activity"/>
    <property type="evidence" value="ECO:0007669"/>
    <property type="project" value="UniProtKB-KW"/>
</dbReference>
<dbReference type="InterPro" id="IPR036396">
    <property type="entry name" value="Cyt_P450_sf"/>
</dbReference>
<dbReference type="Proteomes" id="UP001154282">
    <property type="component" value="Unassembled WGS sequence"/>
</dbReference>
<evidence type="ECO:0000256" key="5">
    <source>
        <dbReference type="ARBA" id="ARBA00023004"/>
    </source>
</evidence>
<keyword evidence="3 7" id="KW-0479">Metal-binding</keyword>
<evidence type="ECO:0000256" key="9">
    <source>
        <dbReference type="SAM" id="Phobius"/>
    </source>
</evidence>
<keyword evidence="4 8" id="KW-0560">Oxidoreductase</keyword>
<dbReference type="PANTHER" id="PTHR47947:SF39">
    <property type="entry name" value="CYTOCHROME P450"/>
    <property type="match status" value="1"/>
</dbReference>
<feature type="transmembrane region" description="Helical" evidence="9">
    <location>
        <begin position="6"/>
        <end position="23"/>
    </location>
</feature>
<dbReference type="PRINTS" id="PR00463">
    <property type="entry name" value="EP450I"/>
</dbReference>
<comment type="similarity">
    <text evidence="1 8">Belongs to the cytochrome P450 family.</text>
</comment>
<evidence type="ECO:0000313" key="11">
    <source>
        <dbReference type="Proteomes" id="UP001154282"/>
    </source>
</evidence>
<comment type="cofactor">
    <cofactor evidence="7">
        <name>heme</name>
        <dbReference type="ChEBI" id="CHEBI:30413"/>
    </cofactor>
</comment>
<dbReference type="InterPro" id="IPR050651">
    <property type="entry name" value="Plant_Cytochrome_P450_Monoox"/>
</dbReference>